<evidence type="ECO:0000313" key="1">
    <source>
        <dbReference type="EMBL" id="TKW63267.1"/>
    </source>
</evidence>
<dbReference type="Proteomes" id="UP000315344">
    <property type="component" value="Unassembled WGS sequence"/>
</dbReference>
<dbReference type="GO" id="GO:0003677">
    <property type="term" value="F:DNA binding"/>
    <property type="evidence" value="ECO:0007669"/>
    <property type="project" value="InterPro"/>
</dbReference>
<dbReference type="EMBL" id="VAFL01000036">
    <property type="protein sequence ID" value="TKW63267.1"/>
    <property type="molecule type" value="Genomic_DNA"/>
</dbReference>
<reference evidence="1 2" key="1">
    <citation type="journal article" date="2017" name="Nat. Commun.">
        <title>In situ click chemistry generation of cyclooxygenase-2 inhibitors.</title>
        <authorList>
            <person name="Bhardwaj A."/>
            <person name="Kaur J."/>
            <person name="Wuest M."/>
            <person name="Wuest F."/>
        </authorList>
    </citation>
    <scope>NUCLEOTIDE SEQUENCE [LARGE SCALE GENOMIC DNA]</scope>
    <source>
        <strain evidence="1">S2_012_000_R3_94</strain>
    </source>
</reference>
<comment type="caution">
    <text evidence="1">The sequence shown here is derived from an EMBL/GenBank/DDBJ whole genome shotgun (WGS) entry which is preliminary data.</text>
</comment>
<dbReference type="SUPFAM" id="SSF56349">
    <property type="entry name" value="DNA breaking-rejoining enzymes"/>
    <property type="match status" value="1"/>
</dbReference>
<gene>
    <name evidence="1" type="ORF">DI616_19765</name>
</gene>
<accession>A0A533HYH2</accession>
<sequence>MTPPGTTRGHQVGCDRCARHVAARYSILEQRICNACYSRLRRHPDICPGCAQIKVLAFYDSERRIVCATCAGVPSRFACITCGSEEQLTGSQCGTCRLTERLRDVLADKAGAIHPGLATLYDHLLTARDPRAVVRWLRREPVGATLRAMAAGELPIRHSTLDALPLSPRVRYLRRMLISAGTLPAIDVLLNDLENHAAAFIAGLPKEHGAITGQYYHWELLRKIRQRSANRAMTPSSYSTRSTELRQIADFFAWLDTNELSLPSLDQASIDRFFAHHHSQGAVGTFLNWAIRRGLTSSAEIPGRKLARPRPPVPDDVIWNKVDQLVDDESVPLGSRVIGLLVLVFAQRISDCVRLCRSDVTDGQTVRIALGRTPLTLPSPIAVLLRRHLEELGARRPYIGGGPEWLFPGASPHHHISEASVALHLVPHQIHAREIQQARIDYLVQQVPASIVADTLGININTAIRHAARMNSTWGSYPELRANRPDL</sequence>
<evidence type="ECO:0008006" key="3">
    <source>
        <dbReference type="Google" id="ProtNLM"/>
    </source>
</evidence>
<name>A0A533HYH2_PARDE</name>
<evidence type="ECO:0000313" key="2">
    <source>
        <dbReference type="Proteomes" id="UP000315344"/>
    </source>
</evidence>
<dbReference type="AlphaFoldDB" id="A0A533HYH2"/>
<protein>
    <recommendedName>
        <fullName evidence="3">Recombinase XerD</fullName>
    </recommendedName>
</protein>
<organism evidence="1 2">
    <name type="scientific">Paracoccus denitrificans</name>
    <dbReference type="NCBI Taxonomy" id="266"/>
    <lineage>
        <taxon>Bacteria</taxon>
        <taxon>Pseudomonadati</taxon>
        <taxon>Pseudomonadota</taxon>
        <taxon>Alphaproteobacteria</taxon>
        <taxon>Rhodobacterales</taxon>
        <taxon>Paracoccaceae</taxon>
        <taxon>Paracoccus</taxon>
    </lineage>
</organism>
<proteinExistence type="predicted"/>
<dbReference type="InterPro" id="IPR011010">
    <property type="entry name" value="DNA_brk_join_enz"/>
</dbReference>